<protein>
    <submittedName>
        <fullName evidence="1">Uncharacterized protein</fullName>
    </submittedName>
</protein>
<comment type="caution">
    <text evidence="1">The sequence shown here is derived from an EMBL/GenBank/DDBJ whole genome shotgun (WGS) entry which is preliminary data.</text>
</comment>
<gene>
    <name evidence="1" type="ORF">E2C01_098884</name>
</gene>
<organism evidence="1 2">
    <name type="scientific">Portunus trituberculatus</name>
    <name type="common">Swimming crab</name>
    <name type="synonym">Neptunus trituberculatus</name>
    <dbReference type="NCBI Taxonomy" id="210409"/>
    <lineage>
        <taxon>Eukaryota</taxon>
        <taxon>Metazoa</taxon>
        <taxon>Ecdysozoa</taxon>
        <taxon>Arthropoda</taxon>
        <taxon>Crustacea</taxon>
        <taxon>Multicrustacea</taxon>
        <taxon>Malacostraca</taxon>
        <taxon>Eumalacostraca</taxon>
        <taxon>Eucarida</taxon>
        <taxon>Decapoda</taxon>
        <taxon>Pleocyemata</taxon>
        <taxon>Brachyura</taxon>
        <taxon>Eubrachyura</taxon>
        <taxon>Portunoidea</taxon>
        <taxon>Portunidae</taxon>
        <taxon>Portuninae</taxon>
        <taxon>Portunus</taxon>
    </lineage>
</organism>
<dbReference type="EMBL" id="VSRR010135399">
    <property type="protein sequence ID" value="MPD03257.1"/>
    <property type="molecule type" value="Genomic_DNA"/>
</dbReference>
<evidence type="ECO:0000313" key="1">
    <source>
        <dbReference type="EMBL" id="MPD03257.1"/>
    </source>
</evidence>
<keyword evidence="2" id="KW-1185">Reference proteome</keyword>
<name>A0A5B7K9J3_PORTR</name>
<evidence type="ECO:0000313" key="2">
    <source>
        <dbReference type="Proteomes" id="UP000324222"/>
    </source>
</evidence>
<reference evidence="1 2" key="1">
    <citation type="submission" date="2019-05" db="EMBL/GenBank/DDBJ databases">
        <title>Another draft genome of Portunus trituberculatus and its Hox gene families provides insights of decapod evolution.</title>
        <authorList>
            <person name="Jeong J.-H."/>
            <person name="Song I."/>
            <person name="Kim S."/>
            <person name="Choi T."/>
            <person name="Kim D."/>
            <person name="Ryu S."/>
            <person name="Kim W."/>
        </authorList>
    </citation>
    <scope>NUCLEOTIDE SEQUENCE [LARGE SCALE GENOMIC DNA]</scope>
    <source>
        <tissue evidence="1">Muscle</tissue>
    </source>
</reference>
<proteinExistence type="predicted"/>
<accession>A0A5B7K9J3</accession>
<dbReference type="AlphaFoldDB" id="A0A5B7K9J3"/>
<dbReference type="Proteomes" id="UP000324222">
    <property type="component" value="Unassembled WGS sequence"/>
</dbReference>
<sequence>MCRLDGFLPLLSKLQWTAWVDMGVGKSRHEWWRSLSSVSSRLLLSLSCDESQRHHKPTCRGHLAHLRQ</sequence>